<sequence>MMSKITIFLLCTMLAIASANFSEPSINAGSISDATQVAPEPIIDINGSTSEPRNSTDDESKIPSVEKTTEEVPMPVVPPLKLEDNEKQLQNDVQSDTNTNEVEEKPASETASSASPAKPIPAELTSVPDILIGSKSSVSSTAACPKYFEHIGPCIKGLCPKGTFCLLSTDACCRISGTF</sequence>
<evidence type="ECO:0000256" key="2">
    <source>
        <dbReference type="SAM" id="SignalP"/>
    </source>
</evidence>
<reference evidence="4" key="1">
    <citation type="submission" date="2022-11" db="UniProtKB">
        <authorList>
            <consortium name="WormBaseParasite"/>
        </authorList>
    </citation>
    <scope>IDENTIFICATION</scope>
</reference>
<keyword evidence="3" id="KW-1185">Reference proteome</keyword>
<proteinExistence type="predicted"/>
<feature type="chain" id="PRO_5036700400" evidence="2">
    <location>
        <begin position="20"/>
        <end position="179"/>
    </location>
</feature>
<name>A0A914V2B9_9BILA</name>
<evidence type="ECO:0000313" key="4">
    <source>
        <dbReference type="WBParaSite" id="PSAMB.scaffold1447size31445.g13133.t1"/>
    </source>
</evidence>
<evidence type="ECO:0000256" key="1">
    <source>
        <dbReference type="SAM" id="MobiDB-lite"/>
    </source>
</evidence>
<accession>A0A914V2B9</accession>
<feature type="compositionally biased region" description="Polar residues" evidence="1">
    <location>
        <begin position="90"/>
        <end position="100"/>
    </location>
</feature>
<feature type="region of interest" description="Disordered" evidence="1">
    <location>
        <begin position="43"/>
        <end position="121"/>
    </location>
</feature>
<evidence type="ECO:0000313" key="3">
    <source>
        <dbReference type="Proteomes" id="UP000887566"/>
    </source>
</evidence>
<protein>
    <submittedName>
        <fullName evidence="4">Uncharacterized protein</fullName>
    </submittedName>
</protein>
<organism evidence="3 4">
    <name type="scientific">Plectus sambesii</name>
    <dbReference type="NCBI Taxonomy" id="2011161"/>
    <lineage>
        <taxon>Eukaryota</taxon>
        <taxon>Metazoa</taxon>
        <taxon>Ecdysozoa</taxon>
        <taxon>Nematoda</taxon>
        <taxon>Chromadorea</taxon>
        <taxon>Plectida</taxon>
        <taxon>Plectina</taxon>
        <taxon>Plectoidea</taxon>
        <taxon>Plectidae</taxon>
        <taxon>Plectus</taxon>
    </lineage>
</organism>
<dbReference type="WBParaSite" id="PSAMB.scaffold1447size31445.g13133.t1">
    <property type="protein sequence ID" value="PSAMB.scaffold1447size31445.g13133.t1"/>
    <property type="gene ID" value="PSAMB.scaffold1447size31445.g13133"/>
</dbReference>
<dbReference type="AlphaFoldDB" id="A0A914V2B9"/>
<dbReference type="Proteomes" id="UP000887566">
    <property type="component" value="Unplaced"/>
</dbReference>
<keyword evidence="2" id="KW-0732">Signal</keyword>
<feature type="compositionally biased region" description="Low complexity" evidence="1">
    <location>
        <begin position="108"/>
        <end position="121"/>
    </location>
</feature>
<feature type="signal peptide" evidence="2">
    <location>
        <begin position="1"/>
        <end position="19"/>
    </location>
</feature>